<comment type="caution">
    <text evidence="1">The sequence shown here is derived from an EMBL/GenBank/DDBJ whole genome shotgun (WGS) entry which is preliminary data.</text>
</comment>
<dbReference type="EMBL" id="AKNW01000003">
    <property type="protein sequence ID" value="EJB38161.1"/>
    <property type="molecule type" value="Genomic_DNA"/>
</dbReference>
<evidence type="ECO:0000313" key="1">
    <source>
        <dbReference type="EMBL" id="EJB38161.1"/>
    </source>
</evidence>
<dbReference type="PATRIC" id="fig|992028.3.peg.600"/>
<protein>
    <recommendedName>
        <fullName evidence="3">Phage-Barnase-EndoU-ColicinE5/D-RelE-like nuclease domain-containing protein</fullName>
    </recommendedName>
</protein>
<proteinExistence type="predicted"/>
<dbReference type="AlphaFoldDB" id="I9QUZ6"/>
<dbReference type="Proteomes" id="UP000003026">
    <property type="component" value="Unassembled WGS sequence"/>
</dbReference>
<gene>
    <name evidence="1" type="ORF">HPNQ4044_0612</name>
</gene>
<sequence>MKRREKQAKNQGLNEQQAKEYALNIVKSIPEVLEKGTKGTDHLGRVFVDYDNKRVGLNNTWDKKDLGNHWVVSSYEIYNSESESPVLLMTQLQGVGLGTPKLTEPNPTTKN</sequence>
<evidence type="ECO:0008006" key="3">
    <source>
        <dbReference type="Google" id="ProtNLM"/>
    </source>
</evidence>
<organism evidence="1 2">
    <name type="scientific">Helicobacter pylori NQ4044</name>
    <dbReference type="NCBI Taxonomy" id="992028"/>
    <lineage>
        <taxon>Bacteria</taxon>
        <taxon>Pseudomonadati</taxon>
        <taxon>Campylobacterota</taxon>
        <taxon>Epsilonproteobacteria</taxon>
        <taxon>Campylobacterales</taxon>
        <taxon>Helicobacteraceae</taxon>
        <taxon>Helicobacter</taxon>
    </lineage>
</organism>
<dbReference type="InterPro" id="IPR021907">
    <property type="entry name" value="DUF3519"/>
</dbReference>
<name>I9QUZ6_HELPX</name>
<evidence type="ECO:0000313" key="2">
    <source>
        <dbReference type="Proteomes" id="UP000003026"/>
    </source>
</evidence>
<accession>I9QUZ6</accession>
<reference evidence="1 2" key="1">
    <citation type="submission" date="2012-04" db="EMBL/GenBank/DDBJ databases">
        <title>Genome sequence of Helicobacter pylori NQ4044.</title>
        <authorList>
            <person name="Blanchard T.G."/>
            <person name="Czinn S.J."/>
            <person name="McCracken C."/>
            <person name="Abolude K."/>
            <person name="Maroo A."/>
            <person name="Santana-Cruz I."/>
            <person name="Tallon L.J."/>
            <person name="Ficke F.W.F."/>
        </authorList>
    </citation>
    <scope>NUCLEOTIDE SEQUENCE [LARGE SCALE GENOMIC DNA]</scope>
    <source>
        <strain evidence="1 2">NQ4044</strain>
    </source>
</reference>
<dbReference type="Pfam" id="PF12033">
    <property type="entry name" value="DUF3519"/>
    <property type="match status" value="1"/>
</dbReference>